<evidence type="ECO:0000256" key="1">
    <source>
        <dbReference type="ARBA" id="ARBA00007529"/>
    </source>
</evidence>
<comment type="similarity">
    <text evidence="1">Belongs to the proline racemase family.</text>
</comment>
<comment type="caution">
    <text evidence="2">The sequence shown here is derived from an EMBL/GenBank/DDBJ whole genome shotgun (WGS) entry which is preliminary data.</text>
</comment>
<evidence type="ECO:0000313" key="3">
    <source>
        <dbReference type="Proteomes" id="UP000621492"/>
    </source>
</evidence>
<dbReference type="EMBL" id="BMJD01000013">
    <property type="protein sequence ID" value="GGB42360.1"/>
    <property type="molecule type" value="Genomic_DNA"/>
</dbReference>
<organism evidence="2 3">
    <name type="scientific">Lentibacillus populi</name>
    <dbReference type="NCBI Taxonomy" id="1827502"/>
    <lineage>
        <taxon>Bacteria</taxon>
        <taxon>Bacillati</taxon>
        <taxon>Bacillota</taxon>
        <taxon>Bacilli</taxon>
        <taxon>Bacillales</taxon>
        <taxon>Bacillaceae</taxon>
        <taxon>Lentibacillus</taxon>
    </lineage>
</organism>
<dbReference type="AlphaFoldDB" id="A0A9W5TYD2"/>
<evidence type="ECO:0000313" key="2">
    <source>
        <dbReference type="EMBL" id="GGB42360.1"/>
    </source>
</evidence>
<reference evidence="2" key="2">
    <citation type="submission" date="2020-09" db="EMBL/GenBank/DDBJ databases">
        <authorList>
            <person name="Sun Q."/>
            <person name="Zhou Y."/>
        </authorList>
    </citation>
    <scope>NUCLEOTIDE SEQUENCE</scope>
    <source>
        <strain evidence="2">CGMCC 1.15454</strain>
    </source>
</reference>
<dbReference type="Proteomes" id="UP000621492">
    <property type="component" value="Unassembled WGS sequence"/>
</dbReference>
<dbReference type="InterPro" id="IPR008794">
    <property type="entry name" value="Pro_racemase_fam"/>
</dbReference>
<gene>
    <name evidence="2" type="ORF">GCM10011409_19890</name>
</gene>
<proteinExistence type="inferred from homology"/>
<dbReference type="Pfam" id="PF05544">
    <property type="entry name" value="Pro_racemase"/>
    <property type="match status" value="1"/>
</dbReference>
<sequence length="70" mass="8021">MKNVTIFADRQIDRSPCGTGASARVATLYARGELIKGETFGNHYAQILLEHSDFYFYYLIDMAFMFELTT</sequence>
<keyword evidence="3" id="KW-1185">Reference proteome</keyword>
<dbReference type="SUPFAM" id="SSF54506">
    <property type="entry name" value="Diaminopimelate epimerase-like"/>
    <property type="match status" value="1"/>
</dbReference>
<accession>A0A9W5TYD2</accession>
<dbReference type="PANTHER" id="PTHR33442">
    <property type="entry name" value="TRANS-3-HYDROXY-L-PROLINE DEHYDRATASE"/>
    <property type="match status" value="1"/>
</dbReference>
<reference evidence="2" key="1">
    <citation type="journal article" date="2014" name="Int. J. Syst. Evol. Microbiol.">
        <title>Complete genome sequence of Corynebacterium casei LMG S-19264T (=DSM 44701T), isolated from a smear-ripened cheese.</title>
        <authorList>
            <consortium name="US DOE Joint Genome Institute (JGI-PGF)"/>
            <person name="Walter F."/>
            <person name="Albersmeier A."/>
            <person name="Kalinowski J."/>
            <person name="Ruckert C."/>
        </authorList>
    </citation>
    <scope>NUCLEOTIDE SEQUENCE</scope>
    <source>
        <strain evidence="2">CGMCC 1.15454</strain>
    </source>
</reference>
<evidence type="ECO:0008006" key="4">
    <source>
        <dbReference type="Google" id="ProtNLM"/>
    </source>
</evidence>
<dbReference type="Gene3D" id="3.10.310.10">
    <property type="entry name" value="Diaminopimelate Epimerase, Chain A, domain 1"/>
    <property type="match status" value="1"/>
</dbReference>
<protein>
    <recommendedName>
        <fullName evidence="4">Proline racemase</fullName>
    </recommendedName>
</protein>
<dbReference type="GO" id="GO:0047580">
    <property type="term" value="F:4-hydroxyproline epimerase activity"/>
    <property type="evidence" value="ECO:0007669"/>
    <property type="project" value="TreeGrafter"/>
</dbReference>
<dbReference type="PANTHER" id="PTHR33442:SF1">
    <property type="entry name" value="TRANS-3-HYDROXY-L-PROLINE DEHYDRATASE"/>
    <property type="match status" value="1"/>
</dbReference>
<name>A0A9W5TYD2_9BACI</name>